<dbReference type="Proteomes" id="UP000184388">
    <property type="component" value="Unassembled WGS sequence"/>
</dbReference>
<keyword evidence="1" id="KW-0645">Protease</keyword>
<dbReference type="AlphaFoldDB" id="A0A9X8MTH9"/>
<dbReference type="GO" id="GO:0008233">
    <property type="term" value="F:peptidase activity"/>
    <property type="evidence" value="ECO:0007669"/>
    <property type="project" value="UniProtKB-KW"/>
</dbReference>
<evidence type="ECO:0000256" key="1">
    <source>
        <dbReference type="ARBA" id="ARBA00022670"/>
    </source>
</evidence>
<evidence type="ECO:0000313" key="6">
    <source>
        <dbReference type="Proteomes" id="UP000184388"/>
    </source>
</evidence>
<dbReference type="Pfam" id="PF07687">
    <property type="entry name" value="M20_dimer"/>
    <property type="match status" value="1"/>
</dbReference>
<accession>A0A9X8MTH9</accession>
<dbReference type="InterPro" id="IPR051458">
    <property type="entry name" value="Cyt/Met_Dipeptidase"/>
</dbReference>
<keyword evidence="3" id="KW-0378">Hydrolase</keyword>
<evidence type="ECO:0000256" key="3">
    <source>
        <dbReference type="ARBA" id="ARBA00022801"/>
    </source>
</evidence>
<reference evidence="6" key="1">
    <citation type="submission" date="2016-11" db="EMBL/GenBank/DDBJ databases">
        <authorList>
            <person name="Jaros S."/>
            <person name="Januszkiewicz K."/>
            <person name="Wedrychowicz H."/>
        </authorList>
    </citation>
    <scope>NUCLEOTIDE SEQUENCE [LARGE SCALE GENOMIC DNA]</scope>
    <source>
        <strain evidence="6">CGMCC 4.3555</strain>
    </source>
</reference>
<dbReference type="GO" id="GO:0006508">
    <property type="term" value="P:proteolysis"/>
    <property type="evidence" value="ECO:0007669"/>
    <property type="project" value="UniProtKB-KW"/>
</dbReference>
<dbReference type="Gene3D" id="3.30.70.360">
    <property type="match status" value="1"/>
</dbReference>
<proteinExistence type="predicted"/>
<gene>
    <name evidence="5" type="ORF">SAMN05216268_106131</name>
</gene>
<dbReference type="NCBIfam" id="NF005914">
    <property type="entry name" value="PRK07907.1"/>
    <property type="match status" value="1"/>
</dbReference>
<feature type="domain" description="Peptidase M20 dimerisation" evidence="4">
    <location>
        <begin position="204"/>
        <end position="346"/>
    </location>
</feature>
<dbReference type="SUPFAM" id="SSF53187">
    <property type="entry name" value="Zn-dependent exopeptidases"/>
    <property type="match status" value="1"/>
</dbReference>
<evidence type="ECO:0000259" key="4">
    <source>
        <dbReference type="Pfam" id="PF07687"/>
    </source>
</evidence>
<name>A0A9X8MTH9_9ACTN</name>
<dbReference type="PANTHER" id="PTHR43270:SF12">
    <property type="entry name" value="SUCCINYL-DIAMINOPIMELATE DESUCCINYLASE"/>
    <property type="match status" value="1"/>
</dbReference>
<evidence type="ECO:0000256" key="2">
    <source>
        <dbReference type="ARBA" id="ARBA00022723"/>
    </source>
</evidence>
<dbReference type="Gene3D" id="3.40.630.10">
    <property type="entry name" value="Zn peptidases"/>
    <property type="match status" value="1"/>
</dbReference>
<dbReference type="InterPro" id="IPR002933">
    <property type="entry name" value="Peptidase_M20"/>
</dbReference>
<dbReference type="Pfam" id="PF01546">
    <property type="entry name" value="Peptidase_M20"/>
    <property type="match status" value="1"/>
</dbReference>
<dbReference type="EMBL" id="FRBK01000006">
    <property type="protein sequence ID" value="SHL76903.1"/>
    <property type="molecule type" value="Genomic_DNA"/>
</dbReference>
<dbReference type="GO" id="GO:0046872">
    <property type="term" value="F:metal ion binding"/>
    <property type="evidence" value="ECO:0007669"/>
    <property type="project" value="UniProtKB-KW"/>
</dbReference>
<evidence type="ECO:0000313" key="5">
    <source>
        <dbReference type="EMBL" id="SHL76903.1"/>
    </source>
</evidence>
<keyword evidence="2" id="KW-0479">Metal-binding</keyword>
<dbReference type="InterPro" id="IPR011650">
    <property type="entry name" value="Peptidase_M20_dimer"/>
</dbReference>
<comment type="caution">
    <text evidence="5">The sequence shown here is derived from an EMBL/GenBank/DDBJ whole genome shotgun (WGS) entry which is preliminary data.</text>
</comment>
<protein>
    <submittedName>
        <fullName evidence="5">Acetylornithine deacetylase/Succinyl-diaminopimelate desuccinylase</fullName>
    </submittedName>
</protein>
<dbReference type="PANTHER" id="PTHR43270">
    <property type="entry name" value="BETA-ALA-HIS DIPEPTIDASE"/>
    <property type="match status" value="1"/>
</dbReference>
<sequence length="461" mass="48174">MPHGAHASGTASALETTVDGLMDDLCADLERLAAIPSIAFPGFSPEPVLQARDLVVELLRAAGVTDIGELNLPHTAPVVTATVPPPTPDAPTVLLYAHYDVQPAADEHLWDSPPFEPTRIEGGIRARGIADDKVNLMVHLGALRAWRGRPPVGIKIVFEGQEEYGSAFDGYPPTDPAAFACDAMIIADTGNIRPGTPTLTTALRGSVDVFVDVRTLDSAVHSGQYGGAAPDALLVLVKALATLHDLHGDVAVEGLRREPWHGTALAEDDFRALAGVPDGTPLLGSGGLGERLWSGPALTVVGLDAPSADRGAAAVVPHARAKLNLRVHPRQDPQEAQDALVRHLRRLRPFGIPLAVTPGDTGPGYEAGTDGPAYRAARTALRRAWGAEPVDAAAGGSVPLVNGLAAAVPQAEILLFGAADSLCRMHAPNERMLRSEFRGALLAEALFFAEYAAAHRPGGAA</sequence>
<organism evidence="5 6">
    <name type="scientific">Streptomyces yunnanensis</name>
    <dbReference type="NCBI Taxonomy" id="156453"/>
    <lineage>
        <taxon>Bacteria</taxon>
        <taxon>Bacillati</taxon>
        <taxon>Actinomycetota</taxon>
        <taxon>Actinomycetes</taxon>
        <taxon>Kitasatosporales</taxon>
        <taxon>Streptomycetaceae</taxon>
        <taxon>Streptomyces</taxon>
    </lineage>
</organism>